<keyword evidence="4 8" id="KW-0812">Transmembrane</keyword>
<feature type="transmembrane region" description="Helical" evidence="8">
    <location>
        <begin position="321"/>
        <end position="341"/>
    </location>
</feature>
<feature type="compositionally biased region" description="Polar residues" evidence="7">
    <location>
        <begin position="44"/>
        <end position="57"/>
    </location>
</feature>
<dbReference type="PROSITE" id="PS00221">
    <property type="entry name" value="MIP"/>
    <property type="match status" value="1"/>
</dbReference>
<feature type="transmembrane region" description="Helical" evidence="8">
    <location>
        <begin position="405"/>
        <end position="426"/>
    </location>
</feature>
<dbReference type="GO" id="GO:0005886">
    <property type="term" value="C:plasma membrane"/>
    <property type="evidence" value="ECO:0007669"/>
    <property type="project" value="EnsemblFungi"/>
</dbReference>
<feature type="transmembrane region" description="Helical" evidence="8">
    <location>
        <begin position="209"/>
        <end position="228"/>
    </location>
</feature>
<evidence type="ECO:0000256" key="5">
    <source>
        <dbReference type="ARBA" id="ARBA00022989"/>
    </source>
</evidence>
<feature type="compositionally biased region" description="Acidic residues" evidence="7">
    <location>
        <begin position="518"/>
        <end position="530"/>
    </location>
</feature>
<dbReference type="InterPro" id="IPR022357">
    <property type="entry name" value="MIP_CS"/>
</dbReference>
<feature type="region of interest" description="Disordered" evidence="7">
    <location>
        <begin position="566"/>
        <end position="632"/>
    </location>
</feature>
<evidence type="ECO:0000256" key="6">
    <source>
        <dbReference type="ARBA" id="ARBA00023136"/>
    </source>
</evidence>
<dbReference type="CDD" id="cd00333">
    <property type="entry name" value="MIP"/>
    <property type="match status" value="1"/>
</dbReference>
<dbReference type="InterPro" id="IPR023271">
    <property type="entry name" value="Aquaporin-like"/>
</dbReference>
<feature type="compositionally biased region" description="Acidic residues" evidence="7">
    <location>
        <begin position="586"/>
        <end position="596"/>
    </location>
</feature>
<sequence>MTKRSGSEEPTTKQPQEYMNEYLTENDGASQASQDVASSHHTENSYPKRSNSNASNTGRHRSNTDGQYIPSRDFAPQHRISASANYVPRRGGESSDSAYPVAQVVPNTQQMSRSNSAAHSTGYRNRAQSRSSSHNMNNRSSQSNIQSTAGSTQDIHQPEAADDPRDSDVPLNIKPKTLYQNPQTPTVLPSTYHPINMWSTLKQTYLKEFLAEFMGTMVMIFFGCTVVCQVRSGQQQQRLTFLERLAGSSDVPAADKISLMQYLEPVDAFGTFDDVALIWGGAVVMGYFAAGGSALSGGHLNPALTLSNCVFRGFPWTKVPIYWAGQLLGAYVGAIVVFIYYQPVITSVFPDWMGNETVMSMFCTFPLEYLTTSRQFVSELVCSAFLQVGMFALTDPYTCLRSDLFPLMLFVLIFCLIGATSLQTGAGLNPARDLGPRLALATMGFNSELLWKAHHHYFWVPIVAPFCGTLLGGTVYDICIYQGHESFLNWPFSLIKTKFRRLWTLRPRFYKKERNDDGSDISDWDYDDESNTGSARDEEFNDGPKTGFFHESDPQIQKQVQFKSMSRNFNGKRNPVSGIPTIYEEGGGDVGDDDGEERSSDDGPEDQSESGPARPSLAKKKSNFNEKKVKKS</sequence>
<evidence type="ECO:0000256" key="2">
    <source>
        <dbReference type="ARBA" id="ARBA00006175"/>
    </source>
</evidence>
<feature type="compositionally biased region" description="Basic and acidic residues" evidence="7">
    <location>
        <begin position="623"/>
        <end position="632"/>
    </location>
</feature>
<reference evidence="10" key="1">
    <citation type="submission" date="2016-03" db="EMBL/GenBank/DDBJ databases">
        <authorList>
            <person name="Devillers H."/>
        </authorList>
    </citation>
    <scope>NUCLEOTIDE SEQUENCE [LARGE SCALE GENOMIC DNA]</scope>
</reference>
<accession>A0A1G4JRN3</accession>
<evidence type="ECO:0000256" key="4">
    <source>
        <dbReference type="ARBA" id="ARBA00022692"/>
    </source>
</evidence>
<dbReference type="Gene3D" id="1.20.1080.10">
    <property type="entry name" value="Glycerol uptake facilitator protein"/>
    <property type="match status" value="1"/>
</dbReference>
<dbReference type="PRINTS" id="PR00783">
    <property type="entry name" value="MINTRINSICP"/>
</dbReference>
<feature type="region of interest" description="Disordered" evidence="7">
    <location>
        <begin position="106"/>
        <end position="186"/>
    </location>
</feature>
<feature type="transmembrane region" description="Helical" evidence="8">
    <location>
        <begin position="457"/>
        <end position="479"/>
    </location>
</feature>
<organism evidence="9 10">
    <name type="scientific">Lachancea dasiensis</name>
    <dbReference type="NCBI Taxonomy" id="1072105"/>
    <lineage>
        <taxon>Eukaryota</taxon>
        <taxon>Fungi</taxon>
        <taxon>Dikarya</taxon>
        <taxon>Ascomycota</taxon>
        <taxon>Saccharomycotina</taxon>
        <taxon>Saccharomycetes</taxon>
        <taxon>Saccharomycetales</taxon>
        <taxon>Saccharomycetaceae</taxon>
        <taxon>Lachancea</taxon>
    </lineage>
</organism>
<comment type="subcellular location">
    <subcellularLocation>
        <location evidence="1">Membrane</location>
        <topology evidence="1">Multi-pass membrane protein</topology>
    </subcellularLocation>
</comment>
<dbReference type="STRING" id="1266660.A0A1G4JRN3"/>
<evidence type="ECO:0000313" key="10">
    <source>
        <dbReference type="Proteomes" id="UP000190274"/>
    </source>
</evidence>
<evidence type="ECO:0000313" key="9">
    <source>
        <dbReference type="EMBL" id="SCU93394.1"/>
    </source>
</evidence>
<evidence type="ECO:0000256" key="8">
    <source>
        <dbReference type="SAM" id="Phobius"/>
    </source>
</evidence>
<dbReference type="SUPFAM" id="SSF81338">
    <property type="entry name" value="Aquaporin-like"/>
    <property type="match status" value="1"/>
</dbReference>
<proteinExistence type="inferred from homology"/>
<feature type="compositionally biased region" description="Polar residues" evidence="7">
    <location>
        <begin position="27"/>
        <end position="37"/>
    </location>
</feature>
<evidence type="ECO:0000256" key="1">
    <source>
        <dbReference type="ARBA" id="ARBA00004141"/>
    </source>
</evidence>
<dbReference type="GO" id="GO:0000747">
    <property type="term" value="P:conjugation with cellular fusion"/>
    <property type="evidence" value="ECO:0007669"/>
    <property type="project" value="EnsemblFungi"/>
</dbReference>
<feature type="compositionally biased region" description="Basic and acidic residues" evidence="7">
    <location>
        <begin position="1"/>
        <end position="11"/>
    </location>
</feature>
<evidence type="ECO:0000256" key="3">
    <source>
        <dbReference type="ARBA" id="ARBA00022448"/>
    </source>
</evidence>
<dbReference type="OrthoDB" id="3222at2759"/>
<keyword evidence="3" id="KW-0813">Transport</keyword>
<dbReference type="Proteomes" id="UP000190274">
    <property type="component" value="Chromosome G"/>
</dbReference>
<feature type="region of interest" description="Disordered" evidence="7">
    <location>
        <begin position="1"/>
        <end position="77"/>
    </location>
</feature>
<dbReference type="PANTHER" id="PTHR43829:SF9">
    <property type="entry name" value="AQUAPORIN-9"/>
    <property type="match status" value="1"/>
</dbReference>
<dbReference type="GO" id="GO:0006846">
    <property type="term" value="P:acetate transport"/>
    <property type="evidence" value="ECO:0007669"/>
    <property type="project" value="EnsemblFungi"/>
</dbReference>
<keyword evidence="10" id="KW-1185">Reference proteome</keyword>
<feature type="compositionally biased region" description="Polar residues" evidence="7">
    <location>
        <begin position="145"/>
        <end position="155"/>
    </location>
</feature>
<dbReference type="EMBL" id="LT598457">
    <property type="protein sequence ID" value="SCU93394.1"/>
    <property type="molecule type" value="Genomic_DNA"/>
</dbReference>
<dbReference type="InterPro" id="IPR050363">
    <property type="entry name" value="MIP/Aquaporin"/>
</dbReference>
<protein>
    <submittedName>
        <fullName evidence="9">LADA_0G02850g1_1</fullName>
    </submittedName>
</protein>
<dbReference type="InterPro" id="IPR000425">
    <property type="entry name" value="MIP"/>
</dbReference>
<dbReference type="NCBIfam" id="TIGR00861">
    <property type="entry name" value="MIP"/>
    <property type="match status" value="1"/>
</dbReference>
<dbReference type="PANTHER" id="PTHR43829">
    <property type="entry name" value="AQUAPORIN OR AQUAGLYCEROPORIN RELATED"/>
    <property type="match status" value="1"/>
</dbReference>
<evidence type="ECO:0000256" key="7">
    <source>
        <dbReference type="SAM" id="MobiDB-lite"/>
    </source>
</evidence>
<comment type="similarity">
    <text evidence="2">Belongs to the MIP/aquaporin (TC 1.A.8) family.</text>
</comment>
<dbReference type="GO" id="GO:0015250">
    <property type="term" value="F:water channel activity"/>
    <property type="evidence" value="ECO:0007669"/>
    <property type="project" value="TreeGrafter"/>
</dbReference>
<feature type="compositionally biased region" description="Polar residues" evidence="7">
    <location>
        <begin position="106"/>
        <end position="123"/>
    </location>
</feature>
<keyword evidence="6 8" id="KW-0472">Membrane</keyword>
<feature type="compositionally biased region" description="Low complexity" evidence="7">
    <location>
        <begin position="128"/>
        <end position="144"/>
    </location>
</feature>
<dbReference type="GO" id="GO:0015254">
    <property type="term" value="F:glycerol channel activity"/>
    <property type="evidence" value="ECO:0007669"/>
    <property type="project" value="EnsemblFungi"/>
</dbReference>
<dbReference type="AlphaFoldDB" id="A0A1G4JRN3"/>
<gene>
    <name evidence="9" type="ORF">LADA_0G02850G</name>
</gene>
<dbReference type="Pfam" id="PF00230">
    <property type="entry name" value="MIP"/>
    <property type="match status" value="1"/>
</dbReference>
<feature type="compositionally biased region" description="Basic and acidic residues" evidence="7">
    <location>
        <begin position="156"/>
        <end position="168"/>
    </location>
</feature>
<name>A0A1G4JRN3_9SACH</name>
<dbReference type="GO" id="GO:0015700">
    <property type="term" value="P:arsenite transport"/>
    <property type="evidence" value="ECO:0007669"/>
    <property type="project" value="EnsemblFungi"/>
</dbReference>
<keyword evidence="5 8" id="KW-1133">Transmembrane helix</keyword>
<feature type="region of interest" description="Disordered" evidence="7">
    <location>
        <begin position="515"/>
        <end position="553"/>
    </location>
</feature>